<gene>
    <name evidence="1" type="ORF">LKACC16343_01257</name>
</gene>
<evidence type="ECO:0000313" key="1">
    <source>
        <dbReference type="EMBL" id="OVE98370.1"/>
    </source>
</evidence>
<organism evidence="1 2">
    <name type="scientific">Companilactobacillus bobalius</name>
    <dbReference type="NCBI Taxonomy" id="2801451"/>
    <lineage>
        <taxon>Bacteria</taxon>
        <taxon>Bacillati</taxon>
        <taxon>Bacillota</taxon>
        <taxon>Bacilli</taxon>
        <taxon>Lactobacillales</taxon>
        <taxon>Lactobacillaceae</taxon>
        <taxon>Companilactobacillus</taxon>
    </lineage>
</organism>
<dbReference type="EMBL" id="MYFM01000003">
    <property type="protein sequence ID" value="OVE98370.1"/>
    <property type="molecule type" value="Genomic_DNA"/>
</dbReference>
<protein>
    <submittedName>
        <fullName evidence="1">Uncharacterized protein</fullName>
    </submittedName>
</protein>
<comment type="caution">
    <text evidence="1">The sequence shown here is derived from an EMBL/GenBank/DDBJ whole genome shotgun (WGS) entry which is preliminary data.</text>
</comment>
<evidence type="ECO:0000313" key="2">
    <source>
        <dbReference type="Proteomes" id="UP000196232"/>
    </source>
</evidence>
<reference evidence="1 2" key="1">
    <citation type="submission" date="2017-03" db="EMBL/GenBank/DDBJ databases">
        <title>Genome sequence of Lactobacillus bobalius KACC 16343.</title>
        <authorList>
            <person name="Chun J."/>
        </authorList>
    </citation>
    <scope>NUCLEOTIDE SEQUENCE [LARGE SCALE GENOMIC DNA]</scope>
    <source>
        <strain evidence="1 2">KACC 16343</strain>
    </source>
</reference>
<dbReference type="Proteomes" id="UP000196232">
    <property type="component" value="Unassembled WGS sequence"/>
</dbReference>
<name>A0A202FD28_9LACO</name>
<dbReference type="AlphaFoldDB" id="A0A202FD28"/>
<sequence length="49" mass="5417">MDEDTSKVVSVEMLPDFSLMIEYSDGTKEHAKSIFSDDSIGSEDASEDK</sequence>
<proteinExistence type="predicted"/>
<accession>A0A202FD28</accession>
<dbReference type="RefSeq" id="WP_156638770.1">
    <property type="nucleotide sequence ID" value="NZ_LNUA01000031.1"/>
</dbReference>